<feature type="region of interest" description="Disordered" evidence="1">
    <location>
        <begin position="206"/>
        <end position="243"/>
    </location>
</feature>
<dbReference type="Proteomes" id="UP000265515">
    <property type="component" value="Unassembled WGS sequence"/>
</dbReference>
<feature type="region of interest" description="Disordered" evidence="1">
    <location>
        <begin position="118"/>
        <end position="149"/>
    </location>
</feature>
<accession>A0A388KPR3</accession>
<name>A0A388KPR3_CHABU</name>
<protein>
    <submittedName>
        <fullName evidence="2">Uncharacterized protein</fullName>
    </submittedName>
</protein>
<sequence length="243" mass="26825">MAKILKELEEKGCEGANSNEKRKSAAGVNSPSAERLKSRSRSRSGGVKIRQPRIIVSSDDEEKVKAEDANVVGSGGSGEAPKLEDVMMMLSVIAGKIQTENSNTGAAAGEKEKEIGKRCGVVNKEEEEPASEESEEEKDKLKMNRGSYSRSDRTEVGIIEYMRQRLDHYMEMNGRKIKSLCTKRNVKWVRKDKCAWELAKQDTDEFTKLVHGDGGDESGPEEDEHQDEPTSEGEEDADAVTGN</sequence>
<feature type="region of interest" description="Disordered" evidence="1">
    <location>
        <begin position="1"/>
        <end position="83"/>
    </location>
</feature>
<dbReference type="AlphaFoldDB" id="A0A388KPR3"/>
<dbReference type="EMBL" id="BFEA01000158">
    <property type="protein sequence ID" value="GBG72036.1"/>
    <property type="molecule type" value="Genomic_DNA"/>
</dbReference>
<feature type="compositionally biased region" description="Basic and acidic residues" evidence="1">
    <location>
        <begin position="1"/>
        <end position="23"/>
    </location>
</feature>
<gene>
    <name evidence="2" type="ORF">CBR_g10971</name>
</gene>
<dbReference type="Gramene" id="GBG72036">
    <property type="protein sequence ID" value="GBG72036"/>
    <property type="gene ID" value="CBR_g10971"/>
</dbReference>
<proteinExistence type="predicted"/>
<feature type="compositionally biased region" description="Acidic residues" evidence="1">
    <location>
        <begin position="215"/>
        <end position="243"/>
    </location>
</feature>
<feature type="compositionally biased region" description="Acidic residues" evidence="1">
    <location>
        <begin position="125"/>
        <end position="136"/>
    </location>
</feature>
<evidence type="ECO:0000256" key="1">
    <source>
        <dbReference type="SAM" id="MobiDB-lite"/>
    </source>
</evidence>
<comment type="caution">
    <text evidence="2">The sequence shown here is derived from an EMBL/GenBank/DDBJ whole genome shotgun (WGS) entry which is preliminary data.</text>
</comment>
<organism evidence="2 3">
    <name type="scientific">Chara braunii</name>
    <name type="common">Braun's stonewort</name>
    <dbReference type="NCBI Taxonomy" id="69332"/>
    <lineage>
        <taxon>Eukaryota</taxon>
        <taxon>Viridiplantae</taxon>
        <taxon>Streptophyta</taxon>
        <taxon>Charophyceae</taxon>
        <taxon>Charales</taxon>
        <taxon>Characeae</taxon>
        <taxon>Chara</taxon>
    </lineage>
</organism>
<evidence type="ECO:0000313" key="3">
    <source>
        <dbReference type="Proteomes" id="UP000265515"/>
    </source>
</evidence>
<keyword evidence="3" id="KW-1185">Reference proteome</keyword>
<evidence type="ECO:0000313" key="2">
    <source>
        <dbReference type="EMBL" id="GBG72036.1"/>
    </source>
</evidence>
<reference evidence="2 3" key="1">
    <citation type="journal article" date="2018" name="Cell">
        <title>The Chara Genome: Secondary Complexity and Implications for Plant Terrestrialization.</title>
        <authorList>
            <person name="Nishiyama T."/>
            <person name="Sakayama H."/>
            <person name="Vries J.D."/>
            <person name="Buschmann H."/>
            <person name="Saint-Marcoux D."/>
            <person name="Ullrich K.K."/>
            <person name="Haas F.B."/>
            <person name="Vanderstraeten L."/>
            <person name="Becker D."/>
            <person name="Lang D."/>
            <person name="Vosolsobe S."/>
            <person name="Rombauts S."/>
            <person name="Wilhelmsson P.K.I."/>
            <person name="Janitza P."/>
            <person name="Kern R."/>
            <person name="Heyl A."/>
            <person name="Rumpler F."/>
            <person name="Villalobos L.I.A.C."/>
            <person name="Clay J.M."/>
            <person name="Skokan R."/>
            <person name="Toyoda A."/>
            <person name="Suzuki Y."/>
            <person name="Kagoshima H."/>
            <person name="Schijlen E."/>
            <person name="Tajeshwar N."/>
            <person name="Catarino B."/>
            <person name="Hetherington A.J."/>
            <person name="Saltykova A."/>
            <person name="Bonnot C."/>
            <person name="Breuninger H."/>
            <person name="Symeonidi A."/>
            <person name="Radhakrishnan G.V."/>
            <person name="Van Nieuwerburgh F."/>
            <person name="Deforce D."/>
            <person name="Chang C."/>
            <person name="Karol K.G."/>
            <person name="Hedrich R."/>
            <person name="Ulvskov P."/>
            <person name="Glockner G."/>
            <person name="Delwiche C.F."/>
            <person name="Petrasek J."/>
            <person name="Van de Peer Y."/>
            <person name="Friml J."/>
            <person name="Beilby M."/>
            <person name="Dolan L."/>
            <person name="Kohara Y."/>
            <person name="Sugano S."/>
            <person name="Fujiyama A."/>
            <person name="Delaux P.-M."/>
            <person name="Quint M."/>
            <person name="TheiBen G."/>
            <person name="Hagemann M."/>
            <person name="Harholt J."/>
            <person name="Dunand C."/>
            <person name="Zachgo S."/>
            <person name="Langdale J."/>
            <person name="Maumus F."/>
            <person name="Straeten D.V.D."/>
            <person name="Gould S.B."/>
            <person name="Rensing S.A."/>
        </authorList>
    </citation>
    <scope>NUCLEOTIDE SEQUENCE [LARGE SCALE GENOMIC DNA]</scope>
    <source>
        <strain evidence="2 3">S276</strain>
    </source>
</reference>